<gene>
    <name evidence="1" type="ORF">B296_00052242</name>
</gene>
<evidence type="ECO:0000313" key="2">
    <source>
        <dbReference type="Proteomes" id="UP000287651"/>
    </source>
</evidence>
<proteinExistence type="predicted"/>
<accession>A0A426XUK5</accession>
<evidence type="ECO:0000313" key="1">
    <source>
        <dbReference type="EMBL" id="RRT43174.1"/>
    </source>
</evidence>
<reference evidence="1 2" key="1">
    <citation type="journal article" date="2014" name="Agronomy (Basel)">
        <title>A Draft Genome Sequence for Ensete ventricosum, the Drought-Tolerant Tree Against Hunger.</title>
        <authorList>
            <person name="Harrison J."/>
            <person name="Moore K.A."/>
            <person name="Paszkiewicz K."/>
            <person name="Jones T."/>
            <person name="Grant M."/>
            <person name="Ambacheew D."/>
            <person name="Muzemil S."/>
            <person name="Studholme D.J."/>
        </authorList>
    </citation>
    <scope>NUCLEOTIDE SEQUENCE [LARGE SCALE GENOMIC DNA]</scope>
</reference>
<protein>
    <submittedName>
        <fullName evidence="1">Uncharacterized protein</fullName>
    </submittedName>
</protein>
<sequence length="92" mass="10074">RPMRLARGEIDLKMGNGERVVIMARVNAVGNSLGVRRELAEGIRNNESRSSLGIGPGLDDAVGPHWEFARRFAKEIRKLAGSTPGDHRKKIG</sequence>
<organism evidence="1 2">
    <name type="scientific">Ensete ventricosum</name>
    <name type="common">Abyssinian banana</name>
    <name type="synonym">Musa ensete</name>
    <dbReference type="NCBI Taxonomy" id="4639"/>
    <lineage>
        <taxon>Eukaryota</taxon>
        <taxon>Viridiplantae</taxon>
        <taxon>Streptophyta</taxon>
        <taxon>Embryophyta</taxon>
        <taxon>Tracheophyta</taxon>
        <taxon>Spermatophyta</taxon>
        <taxon>Magnoliopsida</taxon>
        <taxon>Liliopsida</taxon>
        <taxon>Zingiberales</taxon>
        <taxon>Musaceae</taxon>
        <taxon>Ensete</taxon>
    </lineage>
</organism>
<dbReference type="EMBL" id="AMZH03017320">
    <property type="protein sequence ID" value="RRT43174.1"/>
    <property type="molecule type" value="Genomic_DNA"/>
</dbReference>
<comment type="caution">
    <text evidence="1">The sequence shown here is derived from an EMBL/GenBank/DDBJ whole genome shotgun (WGS) entry which is preliminary data.</text>
</comment>
<dbReference type="Proteomes" id="UP000287651">
    <property type="component" value="Unassembled WGS sequence"/>
</dbReference>
<feature type="non-terminal residue" evidence="1">
    <location>
        <position position="1"/>
    </location>
</feature>
<name>A0A426XUK5_ENSVE</name>
<dbReference type="AlphaFoldDB" id="A0A426XUK5"/>